<evidence type="ECO:0000313" key="1">
    <source>
        <dbReference type="EMBL" id="PTX07376.1"/>
    </source>
</evidence>
<dbReference type="EMBL" id="QBKG01000004">
    <property type="protein sequence ID" value="PTX07376.1"/>
    <property type="molecule type" value="Genomic_DNA"/>
</dbReference>
<proteinExistence type="predicted"/>
<dbReference type="AlphaFoldDB" id="A0A2T5XVL3"/>
<dbReference type="Proteomes" id="UP000243985">
    <property type="component" value="Unassembled WGS sequence"/>
</dbReference>
<gene>
    <name evidence="1" type="ORF">C8P65_10466</name>
</gene>
<accession>A0A2T5XVL3</accession>
<organism evidence="1 2">
    <name type="scientific">Capnocytophaga leadbetteri</name>
    <dbReference type="NCBI Taxonomy" id="327575"/>
    <lineage>
        <taxon>Bacteria</taxon>
        <taxon>Pseudomonadati</taxon>
        <taxon>Bacteroidota</taxon>
        <taxon>Flavobacteriia</taxon>
        <taxon>Flavobacteriales</taxon>
        <taxon>Flavobacteriaceae</taxon>
        <taxon>Capnocytophaga</taxon>
    </lineage>
</organism>
<comment type="caution">
    <text evidence="1">The sequence shown here is derived from an EMBL/GenBank/DDBJ whole genome shotgun (WGS) entry which is preliminary data.</text>
</comment>
<dbReference type="NCBIfam" id="NF033852">
    <property type="entry name" value="fulvocin_rel"/>
    <property type="match status" value="1"/>
</dbReference>
<reference evidence="1 2" key="1">
    <citation type="submission" date="2018-04" db="EMBL/GenBank/DDBJ databases">
        <title>Genomic Encyclopedia of Archaeal and Bacterial Type Strains, Phase II (KMG-II): from individual species to whole genera.</title>
        <authorList>
            <person name="Goeker M."/>
        </authorList>
    </citation>
    <scope>NUCLEOTIDE SEQUENCE [LARGE SCALE GENOMIC DNA]</scope>
    <source>
        <strain evidence="1 2">DSM 22902</strain>
    </source>
</reference>
<evidence type="ECO:0000313" key="2">
    <source>
        <dbReference type="Proteomes" id="UP000243985"/>
    </source>
</evidence>
<name>A0A2T5XVL3_9FLAO</name>
<sequence length="234" mass="26982">MASLLVVIGCHKGKENENIVEKQGEQEFYQQSVDQPNTDQQQDLRKAFLANKNTEEIRTSFVNLPTSEKQKLWISKMEQLEKQNFSPKIKKDIIAIKDFLKNMEDRILFDKFKEASIELSKLIPKEDLAKMFATLEDYNYKGAFKGKEYLPEFTVQLKEKLEFKNNSITARQPCSCRWCLFTDRSLLKSDCTETRDGCGFLGMQSCDKCLFCQIAPSPLEPVPSIPLDSLQIVE</sequence>
<protein>
    <submittedName>
        <fullName evidence="1">Uncharacterized protein</fullName>
    </submittedName>
</protein>